<dbReference type="Proteomes" id="UP000001203">
    <property type="component" value="Chromosome circular"/>
</dbReference>
<dbReference type="STRING" id="43989.cce_0433"/>
<dbReference type="OrthoDB" id="463678at2"/>
<evidence type="ECO:0000313" key="3">
    <source>
        <dbReference type="Proteomes" id="UP000001203"/>
    </source>
</evidence>
<keyword evidence="3" id="KW-1185">Reference proteome</keyword>
<sequence length="132" mass="14105">MEIVQKTELGKVDSLTFVKSFLVWSFTLIVCLLVVGFPLVVLMATFGALASVVLQSVLPVSAVLLVVGSLIGVNLLVVFLGAALLTVKGIHPQDVHWLRWLHGEATPSHTSIYAACPLTCNLAQEVLSGHIC</sequence>
<dbReference type="KEGG" id="cyt:cce_0433"/>
<protein>
    <submittedName>
        <fullName evidence="2">Uncharacterized protein</fullName>
    </submittedName>
</protein>
<keyword evidence="1" id="KW-1133">Transmembrane helix</keyword>
<keyword evidence="1" id="KW-0472">Membrane</keyword>
<dbReference type="HOGENOM" id="CLU_2000659_0_0_3"/>
<evidence type="ECO:0000313" key="2">
    <source>
        <dbReference type="EMBL" id="ACB49784.1"/>
    </source>
</evidence>
<accession>B1WNE2</accession>
<dbReference type="AlphaFoldDB" id="B1WNE2"/>
<evidence type="ECO:0000256" key="1">
    <source>
        <dbReference type="SAM" id="Phobius"/>
    </source>
</evidence>
<gene>
    <name evidence="2" type="ordered locus">cce_0433</name>
</gene>
<reference evidence="2 3" key="1">
    <citation type="journal article" date="2008" name="Proc. Natl. Acad. Sci. U.S.A.">
        <title>The genome of Cyanothece 51142, a unicellular diazotrophic cyanobacterium important in the marine nitrogen cycle.</title>
        <authorList>
            <person name="Welsh E.A."/>
            <person name="Liberton M."/>
            <person name="Stoeckel J."/>
            <person name="Loh T."/>
            <person name="Elvitigala T."/>
            <person name="Wang C."/>
            <person name="Wollam A."/>
            <person name="Fulton R.S."/>
            <person name="Clifton S.W."/>
            <person name="Jacobs J.M."/>
            <person name="Aurora R."/>
            <person name="Ghosh B.K."/>
            <person name="Sherman L.A."/>
            <person name="Smith R.D."/>
            <person name="Wilson R.K."/>
            <person name="Pakrasi H.B."/>
        </authorList>
    </citation>
    <scope>NUCLEOTIDE SEQUENCE [LARGE SCALE GENOMIC DNA]</scope>
    <source>
        <strain evidence="3">ATCC 51142 / BH68</strain>
    </source>
</reference>
<feature type="transmembrane region" description="Helical" evidence="1">
    <location>
        <begin position="21"/>
        <end position="54"/>
    </location>
</feature>
<dbReference type="RefSeq" id="WP_009546521.1">
    <property type="nucleotide sequence ID" value="NC_010546.1"/>
</dbReference>
<dbReference type="EMBL" id="CP000806">
    <property type="protein sequence ID" value="ACB49784.1"/>
    <property type="molecule type" value="Genomic_DNA"/>
</dbReference>
<keyword evidence="1" id="KW-0812">Transmembrane</keyword>
<dbReference type="eggNOG" id="ENOG5031C9S">
    <property type="taxonomic scope" value="Bacteria"/>
</dbReference>
<name>B1WNE2_CROS5</name>
<organism evidence="2 3">
    <name type="scientific">Crocosphaera subtropica (strain ATCC 51142 / BH68)</name>
    <name type="common">Cyanothece sp. (strain ATCC 51142)</name>
    <dbReference type="NCBI Taxonomy" id="43989"/>
    <lineage>
        <taxon>Bacteria</taxon>
        <taxon>Bacillati</taxon>
        <taxon>Cyanobacteriota</taxon>
        <taxon>Cyanophyceae</taxon>
        <taxon>Oscillatoriophycideae</taxon>
        <taxon>Chroococcales</taxon>
        <taxon>Aphanothecaceae</taxon>
        <taxon>Crocosphaera</taxon>
        <taxon>Crocosphaera subtropica</taxon>
    </lineage>
</organism>
<feature type="transmembrane region" description="Helical" evidence="1">
    <location>
        <begin position="60"/>
        <end position="87"/>
    </location>
</feature>
<proteinExistence type="predicted"/>